<comment type="caution">
    <text evidence="2">The sequence shown here is derived from an EMBL/GenBank/DDBJ whole genome shotgun (WGS) entry which is preliminary data.</text>
</comment>
<evidence type="ECO:0000256" key="1">
    <source>
        <dbReference type="SAM" id="MobiDB-lite"/>
    </source>
</evidence>
<accession>A0A5R2ATG7</accession>
<dbReference type="Proteomes" id="UP000297946">
    <property type="component" value="Unassembled WGS sequence"/>
</dbReference>
<organism evidence="2 3">
    <name type="scientific">Leptospira langatensis</name>
    <dbReference type="NCBI Taxonomy" id="2484983"/>
    <lineage>
        <taxon>Bacteria</taxon>
        <taxon>Pseudomonadati</taxon>
        <taxon>Spirochaetota</taxon>
        <taxon>Spirochaetia</taxon>
        <taxon>Leptospirales</taxon>
        <taxon>Leptospiraceae</taxon>
        <taxon>Leptospira</taxon>
    </lineage>
</organism>
<dbReference type="EMBL" id="RQER01000008">
    <property type="protein sequence ID" value="TGJ99842.1"/>
    <property type="molecule type" value="Genomic_DNA"/>
</dbReference>
<sequence>MSSNIWSNDVFEFQGRKRSPDDRHAPCILAYVTKVSSKFRADIMTESGEPFAKVRYFGPNLNAKTNTAHGRLEPLKKGQIVLVEFLFGSFRKPIISRAFPFAAKDSDLSNIQNFWDKYSFINPETDIIDFHESGYFVRQTANKIMICDSDQNVVHEIDFITRKAKWNIDIEVEGNFKVIGNTTFEGDLTQTGDQSITGKIHASKEISSDEDVKAGEISLTQHGHLEHPGPSPETRTAGGAVP</sequence>
<protein>
    <submittedName>
        <fullName evidence="2">Baseplate assembly protein</fullName>
    </submittedName>
</protein>
<feature type="region of interest" description="Disordered" evidence="1">
    <location>
        <begin position="190"/>
        <end position="242"/>
    </location>
</feature>
<evidence type="ECO:0000313" key="3">
    <source>
        <dbReference type="Proteomes" id="UP000297946"/>
    </source>
</evidence>
<dbReference type="AlphaFoldDB" id="A0A5R2ATG7"/>
<gene>
    <name evidence="2" type="ORF">EHO57_13865</name>
</gene>
<feature type="compositionally biased region" description="Basic and acidic residues" evidence="1">
    <location>
        <begin position="202"/>
        <end position="214"/>
    </location>
</feature>
<proteinExistence type="predicted"/>
<reference evidence="2 3" key="1">
    <citation type="journal article" date="2019" name="PLoS Negl. Trop. Dis.">
        <title>Revisiting the worldwide diversity of Leptospira species in the environment.</title>
        <authorList>
            <person name="Vincent A.T."/>
            <person name="Schiettekatte O."/>
            <person name="Bourhy P."/>
            <person name="Veyrier F.J."/>
            <person name="Picardeau M."/>
        </authorList>
    </citation>
    <scope>NUCLEOTIDE SEQUENCE [LARGE SCALE GENOMIC DNA]</scope>
    <source>
        <strain evidence="2 3">SSW18</strain>
    </source>
</reference>
<name>A0A5R2ATG7_9LEPT</name>
<evidence type="ECO:0000313" key="2">
    <source>
        <dbReference type="EMBL" id="TGJ99842.1"/>
    </source>
</evidence>